<dbReference type="PANTHER" id="PTHR38566">
    <property type="entry name" value="RNA_LIG_T4_1 DOMAIN-CONTAINING PROTEIN"/>
    <property type="match status" value="1"/>
</dbReference>
<reference evidence="2 3" key="1">
    <citation type="submission" date="2016-11" db="EMBL/GenBank/DDBJ databases">
        <title>The macronuclear genome of Stentor coeruleus: a giant cell with tiny introns.</title>
        <authorList>
            <person name="Slabodnick M."/>
            <person name="Ruby J.G."/>
            <person name="Reiff S.B."/>
            <person name="Swart E.C."/>
            <person name="Gosai S."/>
            <person name="Prabakaran S."/>
            <person name="Witkowska E."/>
            <person name="Larue G.E."/>
            <person name="Fisher S."/>
            <person name="Freeman R.M."/>
            <person name="Gunawardena J."/>
            <person name="Chu W."/>
            <person name="Stover N.A."/>
            <person name="Gregory B.D."/>
            <person name="Nowacki M."/>
            <person name="Derisi J."/>
            <person name="Roy S.W."/>
            <person name="Marshall W.F."/>
            <person name="Sood P."/>
        </authorList>
    </citation>
    <scope>NUCLEOTIDE SEQUENCE [LARGE SCALE GENOMIC DNA]</scope>
    <source>
        <strain evidence="2">WM001</strain>
    </source>
</reference>
<dbReference type="AlphaFoldDB" id="A0A1R2CXT2"/>
<sequence>MMNAELYLSAQDVAHWMLMSETNPRLKYFESRISEKISIFDISVKCKNFDLDKIYESNPQVKNNIKRGNSMLVTFKVPRSSLDSPMPNPLDEVNPHEEHKGKKSKKEKDQGQDQDQDQDQNQKEKTEKECKTSIFKNIETVQWVRRGLTKFFDLSLNFLIESNSIDRDGTFKNHGNRENHKNSNETIRSSIFYYVENALIKGKTIEVYQTEKANGENLQVGFIKEINKWIISSKNCSLVAENEEEVRRHKDDRYNFAKLIAVEWFKYLKNCSNVEELKRDIDGKSLIGEYIGNEDFMHIVKYNEIALKFYAIVDNNSCFPCIPTIESFYFFHKYNIQTVNITKIGSFQKISTLYSTLKTLFIQISEQDLAQGGEGTVLYFVSNSFPDFSLFQETESNILSKNLTLDIENIVKIISENQQSISLCKIKTLEYRIFRKIREKLKNMTNDETKNNKIKAKFESELNSLIKGFNLPKKYETYTAFYDLNADKVSKKLQNGEKKTKKGALSGNMSNILHSPQNVPIIIDASPSIKYNWKELANGLEYILCNTKKTDILKPNNLYNEVRMESNDYESQVALYVLLGYDEEMEDIEANKSNGYTKKSCPPVFLNCFSKKKLREGLEKEVRKHYENKRKMFENLRVSERSCKITVLGRDIQELCEMLNKKVIEMGEIDSFLQSPETIIIKKHKIFIIFPICFPGVGKTHLARYINQFKKTMPKLAYKCIDSDNMREKVMKSLKIKNIYEKFKASSKKTNEDVKANLLSTIEKSNQKSLIFIDKNFPPKHLAKYTRDIDYLKNDYEIIKIGLYPDSKPWAVSKVKKYEFSYNLLVTSLNRVLKRKKHPVLEGDNSHKIAVVISMFNAYANYEIDKENRVDEIIRVKFANEDEDLEDLGIKGRLTELLSKLNIKDDAERCNYEDIAAVLKDKEIEEIDLEAQIMSELERVISKY</sequence>
<dbReference type="PANTHER" id="PTHR38566:SF1">
    <property type="entry name" value="CHROMOSOME UNDETERMINED SCAFFOLD_18, WHOLE GENOME SHOTGUN SEQUENCE"/>
    <property type="match status" value="1"/>
</dbReference>
<dbReference type="SUPFAM" id="SSF56091">
    <property type="entry name" value="DNA ligase/mRNA capping enzyme, catalytic domain"/>
    <property type="match status" value="1"/>
</dbReference>
<evidence type="ECO:0000313" key="2">
    <source>
        <dbReference type="EMBL" id="OMJ93816.1"/>
    </source>
</evidence>
<dbReference type="Gene3D" id="3.40.50.300">
    <property type="entry name" value="P-loop containing nucleotide triphosphate hydrolases"/>
    <property type="match status" value="1"/>
</dbReference>
<organism evidence="2 3">
    <name type="scientific">Stentor coeruleus</name>
    <dbReference type="NCBI Taxonomy" id="5963"/>
    <lineage>
        <taxon>Eukaryota</taxon>
        <taxon>Sar</taxon>
        <taxon>Alveolata</taxon>
        <taxon>Ciliophora</taxon>
        <taxon>Postciliodesmatophora</taxon>
        <taxon>Heterotrichea</taxon>
        <taxon>Heterotrichida</taxon>
        <taxon>Stentoridae</taxon>
        <taxon>Stentor</taxon>
    </lineage>
</organism>
<feature type="compositionally biased region" description="Basic and acidic residues" evidence="1">
    <location>
        <begin position="120"/>
        <end position="129"/>
    </location>
</feature>
<dbReference type="Proteomes" id="UP000187209">
    <property type="component" value="Unassembled WGS sequence"/>
</dbReference>
<proteinExistence type="predicted"/>
<comment type="caution">
    <text evidence="2">The sequence shown here is derived from an EMBL/GenBank/DDBJ whole genome shotgun (WGS) entry which is preliminary data.</text>
</comment>
<evidence type="ECO:0000313" key="3">
    <source>
        <dbReference type="Proteomes" id="UP000187209"/>
    </source>
</evidence>
<dbReference type="OrthoDB" id="313422at2759"/>
<evidence type="ECO:0000256" key="1">
    <source>
        <dbReference type="SAM" id="MobiDB-lite"/>
    </source>
</evidence>
<protein>
    <submittedName>
        <fullName evidence="2">Uncharacterized protein</fullName>
    </submittedName>
</protein>
<name>A0A1R2CXT2_9CILI</name>
<gene>
    <name evidence="2" type="ORF">SteCoe_3140</name>
</gene>
<keyword evidence="3" id="KW-1185">Reference proteome</keyword>
<dbReference type="InterPro" id="IPR027417">
    <property type="entry name" value="P-loop_NTPase"/>
</dbReference>
<feature type="compositionally biased region" description="Basic and acidic residues" evidence="1">
    <location>
        <begin position="93"/>
        <end position="111"/>
    </location>
</feature>
<accession>A0A1R2CXT2</accession>
<dbReference type="EMBL" id="MPUH01000036">
    <property type="protein sequence ID" value="OMJ93816.1"/>
    <property type="molecule type" value="Genomic_DNA"/>
</dbReference>
<feature type="region of interest" description="Disordered" evidence="1">
    <location>
        <begin position="79"/>
        <end position="129"/>
    </location>
</feature>